<evidence type="ECO:0000256" key="24">
    <source>
        <dbReference type="PIRSR" id="PIRSR607754-2"/>
    </source>
</evidence>
<dbReference type="PANTHER" id="PTHR12871">
    <property type="entry name" value="BETA-1,2-N-ACETYLGLUCOSAMINYLTRANSFERASE II"/>
    <property type="match status" value="1"/>
</dbReference>
<evidence type="ECO:0000256" key="14">
    <source>
        <dbReference type="ARBA" id="ARBA00023136"/>
    </source>
</evidence>
<keyword evidence="15 25" id="KW-1015">Disulfide bond</keyword>
<keyword evidence="11" id="KW-0735">Signal-anchor</keyword>
<evidence type="ECO:0000256" key="16">
    <source>
        <dbReference type="ARBA" id="ARBA00023180"/>
    </source>
</evidence>
<keyword evidence="12" id="KW-1133">Transmembrane helix</keyword>
<protein>
    <recommendedName>
        <fullName evidence="6">Alpha-1,6-mannosyl-glycoprotein 2-beta-N-acetylglucosaminyltransferase</fullName>
        <ecNumber evidence="5">2.4.1.143</ecNumber>
    </recommendedName>
    <alternativeName>
        <fullName evidence="21">Beta-1,2-N-acetylglucosaminyltransferase II</fullName>
    </alternativeName>
    <alternativeName>
        <fullName evidence="20">GlcNAc-T II</fullName>
    </alternativeName>
    <alternativeName>
        <fullName evidence="19">Mannoside acetylglucosaminyltransferase 2</fullName>
    </alternativeName>
    <alternativeName>
        <fullName evidence="18">N-glycosyl-oligosaccharide-glycoprotein N-acetylglucosaminyltransferase II</fullName>
    </alternativeName>
</protein>
<dbReference type="SUPFAM" id="SSF53448">
    <property type="entry name" value="Nucleotide-diphospho-sugar transferases"/>
    <property type="match status" value="1"/>
</dbReference>
<evidence type="ECO:0000256" key="21">
    <source>
        <dbReference type="ARBA" id="ARBA00032915"/>
    </source>
</evidence>
<dbReference type="UniPathway" id="UPA00378"/>
<dbReference type="GO" id="GO:0006487">
    <property type="term" value="P:protein N-linked glycosylation"/>
    <property type="evidence" value="ECO:0007669"/>
    <property type="project" value="TreeGrafter"/>
</dbReference>
<dbReference type="PANTHER" id="PTHR12871:SF0">
    <property type="entry name" value="ALPHA-1,6-MANNOSYL-GLYCOPROTEIN 2-BETA-N-ACETYLGLUCOSAMINYLTRANSFERASE"/>
    <property type="match status" value="1"/>
</dbReference>
<dbReference type="Proteomes" id="UP000230423">
    <property type="component" value="Unassembled WGS sequence"/>
</dbReference>
<comment type="pathway">
    <text evidence="3">Protein modification; protein glycosylation.</text>
</comment>
<evidence type="ECO:0000313" key="27">
    <source>
        <dbReference type="EMBL" id="PIO75143.1"/>
    </source>
</evidence>
<accession>A0A2G9UY76</accession>
<sequence length="419" mass="47887">MPYNFHASENGERKHSPPFETSDINEREVDLPKRRFGLFVVIMRGPSTDSILSETPSFPAIPDIIIRTTKELEADLVNDSVADYGSEQDISLWPFHRANANMTISGDEIVRSVDFLNENFEFLNLAKFGPIEDAKIVIIVQVHNRPNYLAYLIESLRHTKGIDEALIVFSHDINVTPVNEMIRNISFARVLQIYYPYNMQIFPHVFPGQDPKDCPEKMGKNAALSSKCKNAEHPDKYGNYRVAKLTQVKHHWWWKMNYVFDGVFDRYGLTDAWVLLLEEDHYVVPDALHVLHNIIQNRNTYCEKCEIISLGFYLKTFSAYGLNIAKLGAHPWYSSKHNMGMAFRRETWMKVKACAEVSLRSPKPSKENGGWGDVRDHALCLANTYPLNKTAHMIPELLELMQSSVHLSTAKVVGTAALE</sequence>
<evidence type="ECO:0000256" key="8">
    <source>
        <dbReference type="ARBA" id="ARBA00022679"/>
    </source>
</evidence>
<evidence type="ECO:0000256" key="1">
    <source>
        <dbReference type="ARBA" id="ARBA00001936"/>
    </source>
</evidence>
<organism evidence="27 28">
    <name type="scientific">Teladorsagia circumcincta</name>
    <name type="common">Brown stomach worm</name>
    <name type="synonym">Ostertagia circumcincta</name>
    <dbReference type="NCBI Taxonomy" id="45464"/>
    <lineage>
        <taxon>Eukaryota</taxon>
        <taxon>Metazoa</taxon>
        <taxon>Ecdysozoa</taxon>
        <taxon>Nematoda</taxon>
        <taxon>Chromadorea</taxon>
        <taxon>Rhabditida</taxon>
        <taxon>Rhabditina</taxon>
        <taxon>Rhabditomorpha</taxon>
        <taxon>Strongyloidea</taxon>
        <taxon>Trichostrongylidae</taxon>
        <taxon>Teladorsagia</taxon>
    </lineage>
</organism>
<evidence type="ECO:0000256" key="2">
    <source>
        <dbReference type="ARBA" id="ARBA00004323"/>
    </source>
</evidence>
<reference evidence="27 28" key="1">
    <citation type="submission" date="2015-09" db="EMBL/GenBank/DDBJ databases">
        <title>Draft genome of the parasitic nematode Teladorsagia circumcincta isolate WARC Sus (inbred).</title>
        <authorList>
            <person name="Mitreva M."/>
        </authorList>
    </citation>
    <scope>NUCLEOTIDE SEQUENCE [LARGE SCALE GENOMIC DNA]</scope>
    <source>
        <strain evidence="27 28">S</strain>
    </source>
</reference>
<feature type="binding site" evidence="24">
    <location>
        <position position="280"/>
    </location>
    <ligand>
        <name>Mn(2+)</name>
        <dbReference type="ChEBI" id="CHEBI:29035"/>
    </ligand>
</feature>
<dbReference type="EMBL" id="KZ345174">
    <property type="protein sequence ID" value="PIO75143.1"/>
    <property type="molecule type" value="Genomic_DNA"/>
</dbReference>
<dbReference type="GO" id="GO:0000139">
    <property type="term" value="C:Golgi membrane"/>
    <property type="evidence" value="ECO:0007669"/>
    <property type="project" value="UniProtKB-SubCell"/>
</dbReference>
<evidence type="ECO:0000256" key="17">
    <source>
        <dbReference type="ARBA" id="ARBA00023211"/>
    </source>
</evidence>
<comment type="cofactor">
    <cofactor evidence="1 24">
        <name>Mn(2+)</name>
        <dbReference type="ChEBI" id="CHEBI:29035"/>
    </cofactor>
</comment>
<evidence type="ECO:0000256" key="23">
    <source>
        <dbReference type="PIRSR" id="PIRSR607754-1"/>
    </source>
</evidence>
<keyword evidence="16" id="KW-0325">Glycoprotein</keyword>
<feature type="disulfide bond" evidence="25">
    <location>
        <begin position="302"/>
        <end position="305"/>
    </location>
</feature>
<comment type="catalytic activity">
    <reaction evidence="22">
        <text>an N(4)-{beta-D-GlcNAc-(1-&gt;2)-alpha-D-Man-(1-&gt;3)-[alpha-D-Man-(1-&gt;6)]-beta-D-Man-(1-&gt;4)-beta-D-GlcNAc-(1-&gt;4)-beta-D-GlcNAc}-L-asparaginyl-[protein] + UDP-N-acetyl-alpha-D-glucosamine = N(4)-{beta-D-GlcNAc-(1-&gt;2)-alpha-D-Man-(1-&gt;3)-[beta-D-GlcNAc-(1-&gt;2)-alpha-D-Man-(1-&gt;6)]-beta-D-Man-(1-&gt;4)-beta-D-GlcNAc-(1-&gt;4)-beta-D-GlcNAc}-L-asparaginyl-[protein] + UDP + H(+)</text>
        <dbReference type="Rhea" id="RHEA:12941"/>
        <dbReference type="Rhea" id="RHEA-COMP:13526"/>
        <dbReference type="Rhea" id="RHEA-COMP:14369"/>
        <dbReference type="ChEBI" id="CHEBI:15378"/>
        <dbReference type="ChEBI" id="CHEBI:57705"/>
        <dbReference type="ChEBI" id="CHEBI:58223"/>
        <dbReference type="ChEBI" id="CHEBI:60615"/>
        <dbReference type="ChEBI" id="CHEBI:60651"/>
        <dbReference type="EC" id="2.4.1.143"/>
    </reaction>
</comment>
<dbReference type="GO" id="GO:0046872">
    <property type="term" value="F:metal ion binding"/>
    <property type="evidence" value="ECO:0007669"/>
    <property type="project" value="UniProtKB-KW"/>
</dbReference>
<keyword evidence="28" id="KW-1185">Reference proteome</keyword>
<keyword evidence="7 27" id="KW-0328">Glycosyltransferase</keyword>
<keyword evidence="10 24" id="KW-0479">Metal-binding</keyword>
<evidence type="ECO:0000256" key="12">
    <source>
        <dbReference type="ARBA" id="ARBA00022989"/>
    </source>
</evidence>
<evidence type="ECO:0000256" key="26">
    <source>
        <dbReference type="SAM" id="MobiDB-lite"/>
    </source>
</evidence>
<keyword evidence="14" id="KW-0472">Membrane</keyword>
<evidence type="ECO:0000256" key="19">
    <source>
        <dbReference type="ARBA" id="ARBA00031203"/>
    </source>
</evidence>
<keyword evidence="8 27" id="KW-0808">Transferase</keyword>
<evidence type="ECO:0000256" key="13">
    <source>
        <dbReference type="ARBA" id="ARBA00023034"/>
    </source>
</evidence>
<dbReference type="InterPro" id="IPR007754">
    <property type="entry name" value="GlcNAc_II"/>
</dbReference>
<feature type="region of interest" description="Disordered" evidence="26">
    <location>
        <begin position="1"/>
        <end position="22"/>
    </location>
</feature>
<evidence type="ECO:0000256" key="15">
    <source>
        <dbReference type="ARBA" id="ARBA00023157"/>
    </source>
</evidence>
<evidence type="ECO:0000256" key="25">
    <source>
        <dbReference type="PIRSR" id="PIRSR607754-3"/>
    </source>
</evidence>
<dbReference type="Pfam" id="PF05060">
    <property type="entry name" value="MGAT2"/>
    <property type="match status" value="1"/>
</dbReference>
<feature type="disulfide bond" evidence="25">
    <location>
        <begin position="214"/>
        <end position="228"/>
    </location>
</feature>
<keyword evidence="13" id="KW-0333">Golgi apparatus</keyword>
<comment type="similarity">
    <text evidence="4">Belongs to the glycosyltransferase 16 (GT16) protein family.</text>
</comment>
<evidence type="ECO:0000256" key="18">
    <source>
        <dbReference type="ARBA" id="ARBA00029663"/>
    </source>
</evidence>
<feature type="binding site" evidence="23">
    <location>
        <position position="172"/>
    </location>
    <ligand>
        <name>substrate</name>
    </ligand>
</feature>
<evidence type="ECO:0000256" key="6">
    <source>
        <dbReference type="ARBA" id="ARBA00014817"/>
    </source>
</evidence>
<evidence type="ECO:0000256" key="3">
    <source>
        <dbReference type="ARBA" id="ARBA00004922"/>
    </source>
</evidence>
<dbReference type="InterPro" id="IPR029044">
    <property type="entry name" value="Nucleotide-diphossugar_trans"/>
</dbReference>
<evidence type="ECO:0000256" key="4">
    <source>
        <dbReference type="ARBA" id="ARBA00011011"/>
    </source>
</evidence>
<evidence type="ECO:0000256" key="5">
    <source>
        <dbReference type="ARBA" id="ARBA00012613"/>
    </source>
</evidence>
<dbReference type="GO" id="GO:0009312">
    <property type="term" value="P:oligosaccharide biosynthetic process"/>
    <property type="evidence" value="ECO:0007669"/>
    <property type="project" value="InterPro"/>
</dbReference>
<dbReference type="GO" id="GO:0005795">
    <property type="term" value="C:Golgi stack"/>
    <property type="evidence" value="ECO:0007669"/>
    <property type="project" value="InterPro"/>
</dbReference>
<evidence type="ECO:0000256" key="7">
    <source>
        <dbReference type="ARBA" id="ARBA00022676"/>
    </source>
</evidence>
<evidence type="ECO:0000256" key="22">
    <source>
        <dbReference type="ARBA" id="ARBA00093257"/>
    </source>
</evidence>
<dbReference type="AlphaFoldDB" id="A0A2G9UY76"/>
<comment type="subcellular location">
    <subcellularLocation>
        <location evidence="2">Golgi apparatus membrane</location>
        <topology evidence="2">Single-pass type II membrane protein</topology>
    </subcellularLocation>
</comment>
<feature type="binding site" evidence="23">
    <location>
        <begin position="247"/>
        <end position="251"/>
    </location>
    <ligand>
        <name>substrate</name>
    </ligand>
</feature>
<dbReference type="EC" id="2.4.1.143" evidence="5"/>
<name>A0A2G9UY76_TELCI</name>
<proteinExistence type="inferred from homology"/>
<dbReference type="Gene3D" id="3.90.550.10">
    <property type="entry name" value="Spore Coat Polysaccharide Biosynthesis Protein SpsA, Chain A"/>
    <property type="match status" value="1"/>
</dbReference>
<evidence type="ECO:0000256" key="9">
    <source>
        <dbReference type="ARBA" id="ARBA00022692"/>
    </source>
</evidence>
<keyword evidence="9" id="KW-0812">Transmembrane</keyword>
<keyword evidence="17 24" id="KW-0464">Manganese</keyword>
<dbReference type="OrthoDB" id="6019616at2759"/>
<gene>
    <name evidence="27" type="ORF">TELCIR_02823</name>
</gene>
<evidence type="ECO:0000256" key="10">
    <source>
        <dbReference type="ARBA" id="ARBA00022723"/>
    </source>
</evidence>
<evidence type="ECO:0000313" key="28">
    <source>
        <dbReference type="Proteomes" id="UP000230423"/>
    </source>
</evidence>
<feature type="binding site" evidence="23">
    <location>
        <begin position="141"/>
        <end position="145"/>
    </location>
    <ligand>
        <name>substrate</name>
    </ligand>
</feature>
<evidence type="ECO:0000256" key="20">
    <source>
        <dbReference type="ARBA" id="ARBA00032552"/>
    </source>
</evidence>
<evidence type="ECO:0000256" key="11">
    <source>
        <dbReference type="ARBA" id="ARBA00022968"/>
    </source>
</evidence>
<dbReference type="GO" id="GO:0008455">
    <property type="term" value="F:alpha-1,6-mannosylglycoprotein 2-beta-N-acetylglucosaminyltransferase activity"/>
    <property type="evidence" value="ECO:0007669"/>
    <property type="project" value="UniProtKB-EC"/>
</dbReference>